<keyword evidence="6" id="KW-0460">Magnesium</keyword>
<evidence type="ECO:0000256" key="3">
    <source>
        <dbReference type="ARBA" id="ARBA00022722"/>
    </source>
</evidence>
<keyword evidence="3" id="KW-0540">Nuclease</keyword>
<keyword evidence="2" id="KW-1277">Toxin-antitoxin system</keyword>
<evidence type="ECO:0000313" key="8">
    <source>
        <dbReference type="EMBL" id="ASK27507.1"/>
    </source>
</evidence>
<evidence type="ECO:0000313" key="9">
    <source>
        <dbReference type="Proteomes" id="UP000198238"/>
    </source>
</evidence>
<evidence type="ECO:0000256" key="1">
    <source>
        <dbReference type="ARBA" id="ARBA00001946"/>
    </source>
</evidence>
<dbReference type="KEGG" id="nei:BG910_06895"/>
<gene>
    <name evidence="8" type="ORF">BG910_06895</name>
</gene>
<evidence type="ECO:0000256" key="4">
    <source>
        <dbReference type="ARBA" id="ARBA00022723"/>
    </source>
</evidence>
<dbReference type="Pfam" id="PF01850">
    <property type="entry name" value="PIN"/>
    <property type="match status" value="1"/>
</dbReference>
<organism evidence="8 9">
    <name type="scientific">Neisseria chenwenguii</name>
    <dbReference type="NCBI Taxonomy" id="1853278"/>
    <lineage>
        <taxon>Bacteria</taxon>
        <taxon>Pseudomonadati</taxon>
        <taxon>Pseudomonadota</taxon>
        <taxon>Betaproteobacteria</taxon>
        <taxon>Neisseriales</taxon>
        <taxon>Neisseriaceae</taxon>
        <taxon>Neisseria</taxon>
    </lineage>
</organism>
<name>A0A220S245_9NEIS</name>
<evidence type="ECO:0000256" key="2">
    <source>
        <dbReference type="ARBA" id="ARBA00022649"/>
    </source>
</evidence>
<evidence type="ECO:0000256" key="5">
    <source>
        <dbReference type="ARBA" id="ARBA00022801"/>
    </source>
</evidence>
<dbReference type="RefSeq" id="WP_089036208.1">
    <property type="nucleotide sequence ID" value="NZ_CP022278.1"/>
</dbReference>
<protein>
    <submittedName>
        <fullName evidence="8">VapC toxin family PIN domain ribonuclease</fullName>
    </submittedName>
</protein>
<dbReference type="Proteomes" id="UP000198238">
    <property type="component" value="Chromosome"/>
</dbReference>
<comment type="cofactor">
    <cofactor evidence="1">
        <name>Mg(2+)</name>
        <dbReference type="ChEBI" id="CHEBI:18420"/>
    </cofactor>
</comment>
<dbReference type="OrthoDB" id="9804823at2"/>
<proteinExistence type="inferred from homology"/>
<dbReference type="Gene3D" id="3.40.50.1010">
    <property type="entry name" value="5'-nuclease"/>
    <property type="match status" value="1"/>
</dbReference>
<dbReference type="PANTHER" id="PTHR33653">
    <property type="entry name" value="RIBONUCLEASE VAPC2"/>
    <property type="match status" value="1"/>
</dbReference>
<keyword evidence="5" id="KW-0378">Hydrolase</keyword>
<dbReference type="CDD" id="cd18746">
    <property type="entry name" value="PIN_VapC4-5_FitB-like"/>
    <property type="match status" value="1"/>
</dbReference>
<dbReference type="EMBL" id="CP022278">
    <property type="protein sequence ID" value="ASK27507.1"/>
    <property type="molecule type" value="Genomic_DNA"/>
</dbReference>
<keyword evidence="4" id="KW-0479">Metal-binding</keyword>
<comment type="similarity">
    <text evidence="7">Belongs to the PINc/VapC protein family.</text>
</comment>
<dbReference type="SUPFAM" id="SSF88723">
    <property type="entry name" value="PIN domain-like"/>
    <property type="match status" value="1"/>
</dbReference>
<accession>A0A220S245</accession>
<evidence type="ECO:0000256" key="7">
    <source>
        <dbReference type="ARBA" id="ARBA00038093"/>
    </source>
</evidence>
<sequence>MYLLDTNAISEMRKAKRGKADEGFTEWLSKADKTFFYTSAVVMMELECGVLSMERKDKAQGAVLRAWLEAVKADLFYCRILPIDETTAEICATLHIPDKSPENDSWIAATAKQHRLILITRNETDFERTGVKLFNPFSG</sequence>
<reference evidence="8 9" key="1">
    <citation type="submission" date="2017-06" db="EMBL/GenBank/DDBJ databases">
        <title>Neisseria chenwenguii sp. nov., isolated from the intestinal contents of Tibetan Plateau Pika in Yushu, Qinghai Province, China.</title>
        <authorList>
            <person name="Zhang G."/>
        </authorList>
    </citation>
    <scope>NUCLEOTIDE SEQUENCE [LARGE SCALE GENOMIC DNA]</scope>
    <source>
        <strain evidence="8 9">10023</strain>
    </source>
</reference>
<evidence type="ECO:0000256" key="6">
    <source>
        <dbReference type="ARBA" id="ARBA00022842"/>
    </source>
</evidence>
<dbReference type="GO" id="GO:0016787">
    <property type="term" value="F:hydrolase activity"/>
    <property type="evidence" value="ECO:0007669"/>
    <property type="project" value="UniProtKB-KW"/>
</dbReference>
<dbReference type="PANTHER" id="PTHR33653:SF1">
    <property type="entry name" value="RIBONUCLEASE VAPC2"/>
    <property type="match status" value="1"/>
</dbReference>
<dbReference type="GO" id="GO:0046872">
    <property type="term" value="F:metal ion binding"/>
    <property type="evidence" value="ECO:0007669"/>
    <property type="project" value="UniProtKB-KW"/>
</dbReference>
<dbReference type="AlphaFoldDB" id="A0A220S245"/>
<dbReference type="GO" id="GO:0004518">
    <property type="term" value="F:nuclease activity"/>
    <property type="evidence" value="ECO:0007669"/>
    <property type="project" value="UniProtKB-KW"/>
</dbReference>
<keyword evidence="9" id="KW-1185">Reference proteome</keyword>
<dbReference type="InterPro" id="IPR050556">
    <property type="entry name" value="Type_II_TA_system_RNase"/>
</dbReference>
<dbReference type="InterPro" id="IPR002716">
    <property type="entry name" value="PIN_dom"/>
</dbReference>
<dbReference type="InterPro" id="IPR029060">
    <property type="entry name" value="PIN-like_dom_sf"/>
</dbReference>